<evidence type="ECO:0000256" key="2">
    <source>
        <dbReference type="ARBA" id="ARBA00022723"/>
    </source>
</evidence>
<name>A0A4Q5LGJ9_9BACT</name>
<evidence type="ECO:0000313" key="4">
    <source>
        <dbReference type="EMBL" id="RYU82788.1"/>
    </source>
</evidence>
<dbReference type="InterPro" id="IPR034660">
    <property type="entry name" value="DinB/YfiT-like"/>
</dbReference>
<accession>A0A4Q5LGJ9</accession>
<dbReference type="GO" id="GO:0046872">
    <property type="term" value="F:metal ion binding"/>
    <property type="evidence" value="ECO:0007669"/>
    <property type="project" value="UniProtKB-KW"/>
</dbReference>
<evidence type="ECO:0000256" key="3">
    <source>
        <dbReference type="PIRSR" id="PIRSR607837-1"/>
    </source>
</evidence>
<dbReference type="OrthoDB" id="119432at2"/>
<feature type="binding site" evidence="3">
    <location>
        <position position="213"/>
    </location>
    <ligand>
        <name>a divalent metal cation</name>
        <dbReference type="ChEBI" id="CHEBI:60240"/>
    </ligand>
</feature>
<sequence>MPQRPARTWPRRWPRPTLACPLPPSKCPLPTSKSLARRRGFCVSWGVGYVTFARNPAYSRTLGPNPSRFFMTTPTQPSLQTALNEELKRELQLTRRLLERVPTEQFGWQPHAKSMKLGTLASHMANLVGFLQMSLQGAETDLLSYAWPEKPADTDEVLRRFDVNAQNIHQALGDVDDATFQGLWTMRRGEQVIMTLPRTAVARTLVLNHLIHHRGQLSVYLRLLDIPVPAIYGSSADETPAR</sequence>
<feature type="binding site" evidence="3">
    <location>
        <position position="123"/>
    </location>
    <ligand>
        <name>a divalent metal cation</name>
        <dbReference type="ChEBI" id="CHEBI:60240"/>
    </ligand>
</feature>
<gene>
    <name evidence="4" type="ORF">EWM57_03610</name>
</gene>
<evidence type="ECO:0000256" key="1">
    <source>
        <dbReference type="ARBA" id="ARBA00008635"/>
    </source>
</evidence>
<evidence type="ECO:0000313" key="5">
    <source>
        <dbReference type="Proteomes" id="UP000294155"/>
    </source>
</evidence>
<dbReference type="EMBL" id="SEWE01000005">
    <property type="protein sequence ID" value="RYU82788.1"/>
    <property type="molecule type" value="Genomic_DNA"/>
</dbReference>
<organism evidence="4 5">
    <name type="scientific">Hymenobacter persicinus</name>
    <dbReference type="NCBI Taxonomy" id="2025506"/>
    <lineage>
        <taxon>Bacteria</taxon>
        <taxon>Pseudomonadati</taxon>
        <taxon>Bacteroidota</taxon>
        <taxon>Cytophagia</taxon>
        <taxon>Cytophagales</taxon>
        <taxon>Hymenobacteraceae</taxon>
        <taxon>Hymenobacter</taxon>
    </lineage>
</organism>
<dbReference type="Proteomes" id="UP000294155">
    <property type="component" value="Unassembled WGS sequence"/>
</dbReference>
<feature type="binding site" evidence="3">
    <location>
        <position position="209"/>
    </location>
    <ligand>
        <name>a divalent metal cation</name>
        <dbReference type="ChEBI" id="CHEBI:60240"/>
    </ligand>
</feature>
<reference evidence="4 5" key="1">
    <citation type="submission" date="2019-02" db="EMBL/GenBank/DDBJ databases">
        <title>Bacterial novel species isolated from soil.</title>
        <authorList>
            <person name="Jung H.-Y."/>
        </authorList>
    </citation>
    <scope>NUCLEOTIDE SEQUENCE [LARGE SCALE GENOMIC DNA]</scope>
    <source>
        <strain evidence="4 5">1-3-3-3</strain>
    </source>
</reference>
<comment type="similarity">
    <text evidence="1">Belongs to the DinB family.</text>
</comment>
<dbReference type="InterPro" id="IPR007837">
    <property type="entry name" value="DinB"/>
</dbReference>
<proteinExistence type="inferred from homology"/>
<dbReference type="AlphaFoldDB" id="A0A4Q5LGJ9"/>
<comment type="caution">
    <text evidence="4">The sequence shown here is derived from an EMBL/GenBank/DDBJ whole genome shotgun (WGS) entry which is preliminary data.</text>
</comment>
<evidence type="ECO:0008006" key="6">
    <source>
        <dbReference type="Google" id="ProtNLM"/>
    </source>
</evidence>
<dbReference type="Gene3D" id="1.20.120.450">
    <property type="entry name" value="dinb family like domain"/>
    <property type="match status" value="1"/>
</dbReference>
<protein>
    <recommendedName>
        <fullName evidence="6">DinB family protein</fullName>
    </recommendedName>
</protein>
<keyword evidence="2 3" id="KW-0479">Metal-binding</keyword>
<keyword evidence="5" id="KW-1185">Reference proteome</keyword>
<dbReference type="Pfam" id="PF05163">
    <property type="entry name" value="DinB"/>
    <property type="match status" value="1"/>
</dbReference>
<dbReference type="SUPFAM" id="SSF109854">
    <property type="entry name" value="DinB/YfiT-like putative metalloenzymes"/>
    <property type="match status" value="1"/>
</dbReference>